<accession>F8FPN9</accession>
<keyword evidence="1" id="KW-0472">Membrane</keyword>
<dbReference type="EMBL" id="CP002869">
    <property type="protein sequence ID" value="AEI45856.1"/>
    <property type="molecule type" value="Genomic_DNA"/>
</dbReference>
<organism evidence="3 4">
    <name type="scientific">Paenibacillus mucilaginosus (strain KNP414)</name>
    <dbReference type="NCBI Taxonomy" id="1036673"/>
    <lineage>
        <taxon>Bacteria</taxon>
        <taxon>Bacillati</taxon>
        <taxon>Bacillota</taxon>
        <taxon>Bacilli</taxon>
        <taxon>Bacillales</taxon>
        <taxon>Paenibacillaceae</taxon>
        <taxon>Paenibacillus</taxon>
    </lineage>
</organism>
<dbReference type="AlphaFoldDB" id="F8FPN9"/>
<feature type="transmembrane region" description="Helical" evidence="1">
    <location>
        <begin position="64"/>
        <end position="87"/>
    </location>
</feature>
<reference evidence="3 4" key="2">
    <citation type="journal article" date="2013" name="Genome Announc.">
        <title>Genome Sequence of Growth-Improving Paenibacillus mucilaginosus Strain KNP414.</title>
        <authorList>
            <person name="Lu J.J."/>
            <person name="Wang J.F."/>
            <person name="Hu X.F."/>
        </authorList>
    </citation>
    <scope>NUCLEOTIDE SEQUENCE [LARGE SCALE GENOMIC DNA]</scope>
    <source>
        <strain evidence="3 4">KNP414</strain>
    </source>
</reference>
<dbReference type="SUPFAM" id="SSF116726">
    <property type="entry name" value="TrkA C-terminal domain-like"/>
    <property type="match status" value="1"/>
</dbReference>
<evidence type="ECO:0000259" key="2">
    <source>
        <dbReference type="PROSITE" id="PS51202"/>
    </source>
</evidence>
<dbReference type="GO" id="GO:0006813">
    <property type="term" value="P:potassium ion transport"/>
    <property type="evidence" value="ECO:0007669"/>
    <property type="project" value="InterPro"/>
</dbReference>
<dbReference type="PROSITE" id="PS51202">
    <property type="entry name" value="RCK_C"/>
    <property type="match status" value="1"/>
</dbReference>
<keyword evidence="1" id="KW-0812">Transmembrane</keyword>
<feature type="transmembrane region" description="Helical" evidence="1">
    <location>
        <begin position="93"/>
        <end position="110"/>
    </location>
</feature>
<gene>
    <name evidence="3" type="ordered locus">KNP414_07349</name>
</gene>
<feature type="domain" description="RCK C-terminal" evidence="2">
    <location>
        <begin position="136"/>
        <end position="221"/>
    </location>
</feature>
<feature type="transmembrane region" description="Helical" evidence="1">
    <location>
        <begin position="6"/>
        <end position="26"/>
    </location>
</feature>
<name>F8FPN9_PAEMK</name>
<dbReference type="InterPro" id="IPR006037">
    <property type="entry name" value="RCK_C"/>
</dbReference>
<sequence length="237" mass="27058">MGVGFIALYLILVLLVLEMAASLLIITGLDHRIARFQALSMLTSTGFTTKESELILRHPVRRKIAMFLILFGVFSLAVIISSLSSLMTRSFQVPQLLLVTTLLGLVLLLIKSKRVSRQLKRRLHQHLEEDFELHELPVQEILYIDEEDFITEVCLHAQSAFIGRKPKDIAGREDDLLILYIRRGMAKIRKGCPDLPLNEGDTLLVYGSRKSIEGKFSQELERMKEEIEQEEQIIAMK</sequence>
<proteinExistence type="predicted"/>
<dbReference type="HOGENOM" id="CLU_088248_0_0_9"/>
<reference evidence="4" key="1">
    <citation type="submission" date="2011-06" db="EMBL/GenBank/DDBJ databases">
        <title>Complete genome sequence of Paenibacillus mucilaginosus KNP414.</title>
        <authorList>
            <person name="Wang J."/>
            <person name="Hu S."/>
            <person name="Hu X."/>
            <person name="Zhang B."/>
            <person name="Dong D."/>
            <person name="Zhang S."/>
            <person name="Zhao K."/>
            <person name="Wu D."/>
        </authorList>
    </citation>
    <scope>NUCLEOTIDE SEQUENCE [LARGE SCALE GENOMIC DNA]</scope>
    <source>
        <strain evidence="4">KNP414</strain>
    </source>
</reference>
<dbReference type="PATRIC" id="fig|1036673.3.peg.6858"/>
<evidence type="ECO:0000313" key="3">
    <source>
        <dbReference type="EMBL" id="AEI45856.1"/>
    </source>
</evidence>
<protein>
    <recommendedName>
        <fullName evidence="2">RCK C-terminal domain-containing protein</fullName>
    </recommendedName>
</protein>
<dbReference type="GO" id="GO:0008324">
    <property type="term" value="F:monoatomic cation transmembrane transporter activity"/>
    <property type="evidence" value="ECO:0007669"/>
    <property type="project" value="InterPro"/>
</dbReference>
<dbReference type="KEGG" id="pms:KNP414_07349"/>
<evidence type="ECO:0000313" key="4">
    <source>
        <dbReference type="Proteomes" id="UP000006620"/>
    </source>
</evidence>
<keyword evidence="1" id="KW-1133">Transmembrane helix</keyword>
<evidence type="ECO:0000256" key="1">
    <source>
        <dbReference type="SAM" id="Phobius"/>
    </source>
</evidence>
<dbReference type="Proteomes" id="UP000006620">
    <property type="component" value="Chromosome"/>
</dbReference>
<dbReference type="InterPro" id="IPR036721">
    <property type="entry name" value="RCK_C_sf"/>
</dbReference>
<dbReference type="RefSeq" id="WP_013920997.1">
    <property type="nucleotide sequence ID" value="NC_015690.1"/>
</dbReference>
<dbReference type="Gene3D" id="3.30.70.1450">
    <property type="entry name" value="Regulator of K+ conductance, C-terminal domain"/>
    <property type="match status" value="1"/>
</dbReference>